<sequence length="279" mass="30122">MAMPLRRASNGFFFALWVAVCAAAPEFLWQGLFSLFGHFSLTDAAAALLIGAILAFFVDPVLERVRGLASDSSSERDAKSPAFAACEALSFAFVAVCVHEAITVYVAAGHSNQQASENLAKAVAQALQWAALPFVITIAWLAARGPAWVAWPAAILAVVAGLLCGLVFQWELRVLVTSFIPALLILFAGCVIVRQQWDVSTFGRCARATGVIALTWLVLTGLLQTALWLAHVQAFRVYENAEFWSDLRFYIGWVTGLLVAPGLVAPVHPRSRAAHGARR</sequence>
<evidence type="ECO:0000313" key="2">
    <source>
        <dbReference type="EMBL" id="KDR36689.1"/>
    </source>
</evidence>
<reference evidence="2 3" key="1">
    <citation type="submission" date="2014-03" db="EMBL/GenBank/DDBJ databases">
        <title>Draft Genome Sequences of Four Burkholderia Strains.</title>
        <authorList>
            <person name="Liu X.Y."/>
            <person name="Li C.X."/>
            <person name="Xu J.H."/>
        </authorList>
    </citation>
    <scope>NUCLEOTIDE SEQUENCE [LARGE SCALE GENOMIC DNA]</scope>
    <source>
        <strain evidence="2 3">R27</strain>
    </source>
</reference>
<evidence type="ECO:0000313" key="3">
    <source>
        <dbReference type="Proteomes" id="UP000027439"/>
    </source>
</evidence>
<keyword evidence="1" id="KW-0472">Membrane</keyword>
<dbReference type="STRING" id="1071679.BG57_09790"/>
<dbReference type="EMBL" id="JFHE01000002">
    <property type="protein sequence ID" value="KDR36689.1"/>
    <property type="molecule type" value="Genomic_DNA"/>
</dbReference>
<feature type="transmembrane region" description="Helical" evidence="1">
    <location>
        <begin position="149"/>
        <end position="168"/>
    </location>
</feature>
<comment type="caution">
    <text evidence="2">The sequence shown here is derived from an EMBL/GenBank/DDBJ whole genome shotgun (WGS) entry which is preliminary data.</text>
</comment>
<name>A0A069PA36_9BURK</name>
<feature type="transmembrane region" description="Helical" evidence="1">
    <location>
        <begin position="174"/>
        <end position="193"/>
    </location>
</feature>
<dbReference type="Proteomes" id="UP000027439">
    <property type="component" value="Unassembled WGS sequence"/>
</dbReference>
<dbReference type="eggNOG" id="ENOG50316IV">
    <property type="taxonomic scope" value="Bacteria"/>
</dbReference>
<gene>
    <name evidence="2" type="ORF">BG57_09790</name>
</gene>
<protein>
    <recommendedName>
        <fullName evidence="4">Transmembrane protein</fullName>
    </recommendedName>
</protein>
<feature type="transmembrane region" description="Helical" evidence="1">
    <location>
        <begin position="39"/>
        <end position="62"/>
    </location>
</feature>
<dbReference type="AlphaFoldDB" id="A0A069PA36"/>
<keyword evidence="1" id="KW-0812">Transmembrane</keyword>
<accession>A0A069PA36</accession>
<feature type="transmembrane region" description="Helical" evidence="1">
    <location>
        <begin position="122"/>
        <end position="142"/>
    </location>
</feature>
<dbReference type="OrthoDB" id="9127327at2"/>
<evidence type="ECO:0000256" key="1">
    <source>
        <dbReference type="SAM" id="Phobius"/>
    </source>
</evidence>
<keyword evidence="1" id="KW-1133">Transmembrane helix</keyword>
<feature type="transmembrane region" description="Helical" evidence="1">
    <location>
        <begin position="250"/>
        <end position="269"/>
    </location>
</feature>
<proteinExistence type="predicted"/>
<feature type="transmembrane region" description="Helical" evidence="1">
    <location>
        <begin position="82"/>
        <end position="102"/>
    </location>
</feature>
<feature type="transmembrane region" description="Helical" evidence="1">
    <location>
        <begin position="205"/>
        <end position="230"/>
    </location>
</feature>
<evidence type="ECO:0008006" key="4">
    <source>
        <dbReference type="Google" id="ProtNLM"/>
    </source>
</evidence>
<organism evidence="2 3">
    <name type="scientific">Caballeronia grimmiae</name>
    <dbReference type="NCBI Taxonomy" id="1071679"/>
    <lineage>
        <taxon>Bacteria</taxon>
        <taxon>Pseudomonadati</taxon>
        <taxon>Pseudomonadota</taxon>
        <taxon>Betaproteobacteria</taxon>
        <taxon>Burkholderiales</taxon>
        <taxon>Burkholderiaceae</taxon>
        <taxon>Caballeronia</taxon>
    </lineage>
</organism>